<dbReference type="Pfam" id="PF01663">
    <property type="entry name" value="Phosphodiest"/>
    <property type="match status" value="1"/>
</dbReference>
<dbReference type="InParanoid" id="A2F6P3"/>
<dbReference type="Gene3D" id="3.40.720.10">
    <property type="entry name" value="Alkaline Phosphatase, subunit A"/>
    <property type="match status" value="1"/>
</dbReference>
<dbReference type="EMBL" id="DS113638">
    <property type="protein sequence ID" value="EAX99432.1"/>
    <property type="molecule type" value="Genomic_DNA"/>
</dbReference>
<organism evidence="4 5">
    <name type="scientific">Trichomonas vaginalis (strain ATCC PRA-98 / G3)</name>
    <dbReference type="NCBI Taxonomy" id="412133"/>
    <lineage>
        <taxon>Eukaryota</taxon>
        <taxon>Metamonada</taxon>
        <taxon>Parabasalia</taxon>
        <taxon>Trichomonadida</taxon>
        <taxon>Trichomonadidae</taxon>
        <taxon>Trichomonas</taxon>
    </lineage>
</organism>
<evidence type="ECO:0000259" key="3">
    <source>
        <dbReference type="Pfam" id="PF16347"/>
    </source>
</evidence>
<dbReference type="VEuPathDB" id="TrichDB:TVAGG3_0487450"/>
<dbReference type="InterPro" id="IPR002591">
    <property type="entry name" value="Phosphodiest/P_Trfase"/>
</dbReference>
<keyword evidence="5" id="KW-1185">Reference proteome</keyword>
<dbReference type="OrthoDB" id="96314at2759"/>
<dbReference type="PANTHER" id="PTHR45953">
    <property type="entry name" value="IDURONATE 2-SULFATASE"/>
    <property type="match status" value="1"/>
</dbReference>
<dbReference type="STRING" id="5722.A2F6P3"/>
<evidence type="ECO:0000256" key="1">
    <source>
        <dbReference type="ARBA" id="ARBA00022723"/>
    </source>
</evidence>
<dbReference type="GO" id="GO:0046872">
    <property type="term" value="F:metal ion binding"/>
    <property type="evidence" value="ECO:0007669"/>
    <property type="project" value="UniProtKB-KW"/>
</dbReference>
<dbReference type="GO" id="GO:0016787">
    <property type="term" value="F:hydrolase activity"/>
    <property type="evidence" value="ECO:0007669"/>
    <property type="project" value="UniProtKB-KW"/>
</dbReference>
<dbReference type="Proteomes" id="UP000001542">
    <property type="component" value="Unassembled WGS sequence"/>
</dbReference>
<accession>A2F6P3</accession>
<dbReference type="VEuPathDB" id="TrichDB:TVAG_408420"/>
<protein>
    <submittedName>
        <fullName evidence="4">Arylsulfatase A, putative</fullName>
    </submittedName>
</protein>
<evidence type="ECO:0000313" key="5">
    <source>
        <dbReference type="Proteomes" id="UP000001542"/>
    </source>
</evidence>
<dbReference type="SUPFAM" id="SSF53649">
    <property type="entry name" value="Alkaline phosphatase-like"/>
    <property type="match status" value="1"/>
</dbReference>
<evidence type="ECO:0000256" key="2">
    <source>
        <dbReference type="ARBA" id="ARBA00022801"/>
    </source>
</evidence>
<dbReference type="PANTHER" id="PTHR45953:SF1">
    <property type="entry name" value="IDURONATE 2-SULFATASE"/>
    <property type="match status" value="1"/>
</dbReference>
<keyword evidence="2" id="KW-0378">Hydrolase</keyword>
<name>A2F6P3_TRIV3</name>
<proteinExistence type="predicted"/>
<dbReference type="Pfam" id="PF16347">
    <property type="entry name" value="SGSH_C"/>
    <property type="match status" value="1"/>
</dbReference>
<dbReference type="eggNOG" id="KOG3731">
    <property type="taxonomic scope" value="Eukaryota"/>
</dbReference>
<sequence>MYDPKDVVFDESFYHPLDGKPGHYKTISQMWGLWNASQENGSRIVTSYWGYITLIDEAIGELFDYLKEKNLYDNVTIVFTADHGDAMGAHRMIEKGEFMFENTYNIPMIIKDPESNRKGVEDDSLVYLHDLTSTVYDFAGQPIPEHFEGTSLLPIVRYGIPGNRTGVLGQMTGHFVYFEQRMWRKKDFKLVFNASDIGELYDIKNDPHEMVNLFDNPNYKDIKNQMLKGAHERIM</sequence>
<gene>
    <name evidence="4" type="ORF">TVAG_408420</name>
</gene>
<dbReference type="RefSeq" id="XP_001312362.1">
    <property type="nucleotide sequence ID" value="XM_001312361.1"/>
</dbReference>
<dbReference type="AlphaFoldDB" id="A2F6P3"/>
<evidence type="ECO:0000313" key="4">
    <source>
        <dbReference type="EMBL" id="EAX99432.1"/>
    </source>
</evidence>
<dbReference type="KEGG" id="tva:4757238"/>
<keyword evidence="1" id="KW-0479">Metal-binding</keyword>
<feature type="domain" description="N-sulphoglucosamine sulphohydrolase C-terminal" evidence="3">
    <location>
        <begin position="88"/>
        <end position="228"/>
    </location>
</feature>
<dbReference type="SMR" id="A2F6P3"/>
<reference evidence="4" key="1">
    <citation type="submission" date="2006-10" db="EMBL/GenBank/DDBJ databases">
        <authorList>
            <person name="Amadeo P."/>
            <person name="Zhao Q."/>
            <person name="Wortman J."/>
            <person name="Fraser-Liggett C."/>
            <person name="Carlton J."/>
        </authorList>
    </citation>
    <scope>NUCLEOTIDE SEQUENCE</scope>
    <source>
        <strain evidence="4">G3</strain>
    </source>
</reference>
<dbReference type="InterPro" id="IPR017850">
    <property type="entry name" value="Alkaline_phosphatase_core_sf"/>
</dbReference>
<reference evidence="4" key="2">
    <citation type="journal article" date="2007" name="Science">
        <title>Draft genome sequence of the sexually transmitted pathogen Trichomonas vaginalis.</title>
        <authorList>
            <person name="Carlton J.M."/>
            <person name="Hirt R.P."/>
            <person name="Silva J.C."/>
            <person name="Delcher A.L."/>
            <person name="Schatz M."/>
            <person name="Zhao Q."/>
            <person name="Wortman J.R."/>
            <person name="Bidwell S.L."/>
            <person name="Alsmark U.C.M."/>
            <person name="Besteiro S."/>
            <person name="Sicheritz-Ponten T."/>
            <person name="Noel C.J."/>
            <person name="Dacks J.B."/>
            <person name="Foster P.G."/>
            <person name="Simillion C."/>
            <person name="Van de Peer Y."/>
            <person name="Miranda-Saavedra D."/>
            <person name="Barton G.J."/>
            <person name="Westrop G.D."/>
            <person name="Mueller S."/>
            <person name="Dessi D."/>
            <person name="Fiori P.L."/>
            <person name="Ren Q."/>
            <person name="Paulsen I."/>
            <person name="Zhang H."/>
            <person name="Bastida-Corcuera F.D."/>
            <person name="Simoes-Barbosa A."/>
            <person name="Brown M.T."/>
            <person name="Hayes R.D."/>
            <person name="Mukherjee M."/>
            <person name="Okumura C.Y."/>
            <person name="Schneider R."/>
            <person name="Smith A.J."/>
            <person name="Vanacova S."/>
            <person name="Villalvazo M."/>
            <person name="Haas B.J."/>
            <person name="Pertea M."/>
            <person name="Feldblyum T.V."/>
            <person name="Utterback T.R."/>
            <person name="Shu C.L."/>
            <person name="Osoegawa K."/>
            <person name="de Jong P.J."/>
            <person name="Hrdy I."/>
            <person name="Horvathova L."/>
            <person name="Zubacova Z."/>
            <person name="Dolezal P."/>
            <person name="Malik S.B."/>
            <person name="Logsdon J.M. Jr."/>
            <person name="Henze K."/>
            <person name="Gupta A."/>
            <person name="Wang C.C."/>
            <person name="Dunne R.L."/>
            <person name="Upcroft J.A."/>
            <person name="Upcroft P."/>
            <person name="White O."/>
            <person name="Salzberg S.L."/>
            <person name="Tang P."/>
            <person name="Chiu C.-H."/>
            <person name="Lee Y.-S."/>
            <person name="Embley T.M."/>
            <person name="Coombs G.H."/>
            <person name="Mottram J.C."/>
            <person name="Tachezy J."/>
            <person name="Fraser-Liggett C.M."/>
            <person name="Johnson P.J."/>
        </authorList>
    </citation>
    <scope>NUCLEOTIDE SEQUENCE [LARGE SCALE GENOMIC DNA]</scope>
    <source>
        <strain evidence="4">G3</strain>
    </source>
</reference>
<dbReference type="InterPro" id="IPR032506">
    <property type="entry name" value="SGSH_C"/>
</dbReference>